<evidence type="ECO:0000256" key="1">
    <source>
        <dbReference type="ARBA" id="ARBA00010641"/>
    </source>
</evidence>
<gene>
    <name evidence="7" type="ORF">PQU92_13260</name>
</gene>
<dbReference type="Pfam" id="PF04542">
    <property type="entry name" value="Sigma70_r2"/>
    <property type="match status" value="1"/>
</dbReference>
<dbReference type="Proteomes" id="UP001214854">
    <property type="component" value="Unassembled WGS sequence"/>
</dbReference>
<evidence type="ECO:0000259" key="6">
    <source>
        <dbReference type="Pfam" id="PF08281"/>
    </source>
</evidence>
<dbReference type="InterPro" id="IPR007627">
    <property type="entry name" value="RNA_pol_sigma70_r2"/>
</dbReference>
<dbReference type="Gene3D" id="1.10.10.10">
    <property type="entry name" value="Winged helix-like DNA-binding domain superfamily/Winged helix DNA-binding domain"/>
    <property type="match status" value="1"/>
</dbReference>
<dbReference type="Pfam" id="PF08281">
    <property type="entry name" value="Sigma70_r4_2"/>
    <property type="match status" value="1"/>
</dbReference>
<accession>A0ABT5HW15</accession>
<organism evidence="7 8">
    <name type="scientific">Asticcacaulis aquaticus</name>
    <dbReference type="NCBI Taxonomy" id="2984212"/>
    <lineage>
        <taxon>Bacteria</taxon>
        <taxon>Pseudomonadati</taxon>
        <taxon>Pseudomonadota</taxon>
        <taxon>Alphaproteobacteria</taxon>
        <taxon>Caulobacterales</taxon>
        <taxon>Caulobacteraceae</taxon>
        <taxon>Asticcacaulis</taxon>
    </lineage>
</organism>
<sequence length="173" mass="19638">MNEPSGQSWEQATFSDLLVRYTPAIRNYLARRTSSSMEAEDLTQEVLARVLKRAESGPIDNVEGYLFQAAANLLRESGRRDTLRNAAQIIEIQPELVEGEDVQTPERILMGRDAVRRIQAALNELPERTRTIFILSRFEDMKGTEIARRLGISASAVEKHMMRALAHLRRCAQ</sequence>
<evidence type="ECO:0000256" key="2">
    <source>
        <dbReference type="ARBA" id="ARBA00023015"/>
    </source>
</evidence>
<dbReference type="NCBIfam" id="TIGR02937">
    <property type="entry name" value="sigma70-ECF"/>
    <property type="match status" value="1"/>
</dbReference>
<dbReference type="PANTHER" id="PTHR43133:SF63">
    <property type="entry name" value="RNA POLYMERASE SIGMA FACTOR FECI-RELATED"/>
    <property type="match status" value="1"/>
</dbReference>
<dbReference type="InterPro" id="IPR013249">
    <property type="entry name" value="RNA_pol_sigma70_r4_t2"/>
</dbReference>
<feature type="domain" description="RNA polymerase sigma-70 region 2" evidence="5">
    <location>
        <begin position="19"/>
        <end position="80"/>
    </location>
</feature>
<dbReference type="InterPro" id="IPR039425">
    <property type="entry name" value="RNA_pol_sigma-70-like"/>
</dbReference>
<dbReference type="SUPFAM" id="SSF88659">
    <property type="entry name" value="Sigma3 and sigma4 domains of RNA polymerase sigma factors"/>
    <property type="match status" value="1"/>
</dbReference>
<dbReference type="Gene3D" id="1.10.1740.10">
    <property type="match status" value="1"/>
</dbReference>
<proteinExistence type="inferred from homology"/>
<comment type="caution">
    <text evidence="7">The sequence shown here is derived from an EMBL/GenBank/DDBJ whole genome shotgun (WGS) entry which is preliminary data.</text>
</comment>
<evidence type="ECO:0000256" key="4">
    <source>
        <dbReference type="ARBA" id="ARBA00023163"/>
    </source>
</evidence>
<comment type="similarity">
    <text evidence="1">Belongs to the sigma-70 factor family. ECF subfamily.</text>
</comment>
<dbReference type="EMBL" id="JAQQKX010000011">
    <property type="protein sequence ID" value="MDC7684253.1"/>
    <property type="molecule type" value="Genomic_DNA"/>
</dbReference>
<evidence type="ECO:0000313" key="7">
    <source>
        <dbReference type="EMBL" id="MDC7684253.1"/>
    </source>
</evidence>
<keyword evidence="3" id="KW-0731">Sigma factor</keyword>
<name>A0ABT5HW15_9CAUL</name>
<dbReference type="InterPro" id="IPR014284">
    <property type="entry name" value="RNA_pol_sigma-70_dom"/>
</dbReference>
<dbReference type="PANTHER" id="PTHR43133">
    <property type="entry name" value="RNA POLYMERASE ECF-TYPE SIGMA FACTO"/>
    <property type="match status" value="1"/>
</dbReference>
<keyword evidence="4" id="KW-0804">Transcription</keyword>
<evidence type="ECO:0000259" key="5">
    <source>
        <dbReference type="Pfam" id="PF04542"/>
    </source>
</evidence>
<dbReference type="CDD" id="cd06171">
    <property type="entry name" value="Sigma70_r4"/>
    <property type="match status" value="1"/>
</dbReference>
<reference evidence="7 8" key="1">
    <citation type="submission" date="2023-01" db="EMBL/GenBank/DDBJ databases">
        <title>Novel species of the genus Asticcacaulis isolated from rivers.</title>
        <authorList>
            <person name="Lu H."/>
        </authorList>
    </citation>
    <scope>NUCLEOTIDE SEQUENCE [LARGE SCALE GENOMIC DNA]</scope>
    <source>
        <strain evidence="7 8">BYS171W</strain>
    </source>
</reference>
<dbReference type="InterPro" id="IPR013324">
    <property type="entry name" value="RNA_pol_sigma_r3/r4-like"/>
</dbReference>
<keyword evidence="8" id="KW-1185">Reference proteome</keyword>
<evidence type="ECO:0000256" key="3">
    <source>
        <dbReference type="ARBA" id="ARBA00023082"/>
    </source>
</evidence>
<feature type="domain" description="RNA polymerase sigma factor 70 region 4 type 2" evidence="6">
    <location>
        <begin position="116"/>
        <end position="168"/>
    </location>
</feature>
<dbReference type="InterPro" id="IPR013325">
    <property type="entry name" value="RNA_pol_sigma_r2"/>
</dbReference>
<keyword evidence="2" id="KW-0805">Transcription regulation</keyword>
<protein>
    <submittedName>
        <fullName evidence="7">Sigma-70 family RNA polymerase sigma factor</fullName>
    </submittedName>
</protein>
<dbReference type="SUPFAM" id="SSF88946">
    <property type="entry name" value="Sigma2 domain of RNA polymerase sigma factors"/>
    <property type="match status" value="1"/>
</dbReference>
<evidence type="ECO:0000313" key="8">
    <source>
        <dbReference type="Proteomes" id="UP001214854"/>
    </source>
</evidence>
<dbReference type="RefSeq" id="WP_272748714.1">
    <property type="nucleotide sequence ID" value="NZ_JAQQKX010000011.1"/>
</dbReference>
<dbReference type="InterPro" id="IPR036388">
    <property type="entry name" value="WH-like_DNA-bd_sf"/>
</dbReference>